<proteinExistence type="predicted"/>
<feature type="region of interest" description="Disordered" evidence="1">
    <location>
        <begin position="1"/>
        <end position="20"/>
    </location>
</feature>
<keyword evidence="3" id="KW-1185">Reference proteome</keyword>
<name>A0ABS7WZV2_9GAMM</name>
<accession>A0ABS7WZV2</accession>
<evidence type="ECO:0000256" key="1">
    <source>
        <dbReference type="SAM" id="MobiDB-lite"/>
    </source>
</evidence>
<protein>
    <submittedName>
        <fullName evidence="2">Uncharacterized protein</fullName>
    </submittedName>
</protein>
<dbReference type="EMBL" id="JAGXFD010000001">
    <property type="protein sequence ID" value="MBZ9568150.1"/>
    <property type="molecule type" value="Genomic_DNA"/>
</dbReference>
<gene>
    <name evidence="2" type="ORF">KGQ91_10750</name>
</gene>
<evidence type="ECO:0000313" key="2">
    <source>
        <dbReference type="EMBL" id="MBZ9568150.1"/>
    </source>
</evidence>
<dbReference type="RefSeq" id="WP_163649844.1">
    <property type="nucleotide sequence ID" value="NZ_JAGXFD010000001.1"/>
</dbReference>
<evidence type="ECO:0000313" key="3">
    <source>
        <dbReference type="Proteomes" id="UP001319883"/>
    </source>
</evidence>
<sequence length="117" mass="12818">MTCPTPAASRADGTGRQRARRTSRWWLAGLLVGCLLPTTLGHAEALRLAEQITQICLMAPAAIREESRRARKRASHRWPTSVGRPGRETRVWRQVAGHACSGADLASRAPRAPPFIV</sequence>
<organism evidence="2 3">
    <name type="scientific">Modicisalibacter tunisiensis</name>
    <dbReference type="NCBI Taxonomy" id="390637"/>
    <lineage>
        <taxon>Bacteria</taxon>
        <taxon>Pseudomonadati</taxon>
        <taxon>Pseudomonadota</taxon>
        <taxon>Gammaproteobacteria</taxon>
        <taxon>Oceanospirillales</taxon>
        <taxon>Halomonadaceae</taxon>
        <taxon>Modicisalibacter</taxon>
    </lineage>
</organism>
<comment type="caution">
    <text evidence="2">The sequence shown here is derived from an EMBL/GenBank/DDBJ whole genome shotgun (WGS) entry which is preliminary data.</text>
</comment>
<reference evidence="2 3" key="1">
    <citation type="submission" date="2021-05" db="EMBL/GenBank/DDBJ databases">
        <title>Petroleum and Energy Research Collection (APPE): ex situ preservation of microbial diversity associated with the oil industry and exploitation of its biotechnological potential.</title>
        <authorList>
            <person name="Paixao C.T.M."/>
            <person name="Gomes M.B."/>
            <person name="Oliveira V.M."/>
        </authorList>
    </citation>
    <scope>NUCLEOTIDE SEQUENCE [LARGE SCALE GENOMIC DNA]</scope>
    <source>
        <strain evidence="2 3">LIT2</strain>
    </source>
</reference>
<dbReference type="Proteomes" id="UP001319883">
    <property type="component" value="Unassembled WGS sequence"/>
</dbReference>